<gene>
    <name evidence="2" type="ORF">APHMUC_0974</name>
</gene>
<feature type="transmembrane region" description="Helical" evidence="1">
    <location>
        <begin position="6"/>
        <end position="24"/>
    </location>
</feature>
<evidence type="ECO:0000313" key="3">
    <source>
        <dbReference type="Proteomes" id="UP000033441"/>
    </source>
</evidence>
<accession>A0A0F3ND57</accession>
<evidence type="ECO:0000256" key="1">
    <source>
        <dbReference type="SAM" id="Phobius"/>
    </source>
</evidence>
<keyword evidence="1" id="KW-1133">Transmembrane helix</keyword>
<organism evidence="2 3">
    <name type="scientific">Anaplasma phagocytophilum str. ApMUC09</name>
    <dbReference type="NCBI Taxonomy" id="1359152"/>
    <lineage>
        <taxon>Bacteria</taxon>
        <taxon>Pseudomonadati</taxon>
        <taxon>Pseudomonadota</taxon>
        <taxon>Alphaproteobacteria</taxon>
        <taxon>Rickettsiales</taxon>
        <taxon>Anaplasmataceae</taxon>
        <taxon>Anaplasma</taxon>
        <taxon>phagocytophilum group</taxon>
    </lineage>
</organism>
<dbReference type="AlphaFoldDB" id="A0A0F3ND57"/>
<proteinExistence type="predicted"/>
<reference evidence="2 3" key="1">
    <citation type="submission" date="2015-02" db="EMBL/GenBank/DDBJ databases">
        <title>Genome Sequencing of Rickettsiales.</title>
        <authorList>
            <person name="Daugherty S.C."/>
            <person name="Su Q."/>
            <person name="Abolude K."/>
            <person name="Beier-Sexton M."/>
            <person name="Carlyon J.A."/>
            <person name="Carter R."/>
            <person name="Day N.P."/>
            <person name="Dumler S.J."/>
            <person name="Dyachenko V."/>
            <person name="Godinez A."/>
            <person name="Kurtti T.J."/>
            <person name="Lichay M."/>
            <person name="Mullins K.E."/>
            <person name="Ott S."/>
            <person name="Pappas-Brown V."/>
            <person name="Paris D.H."/>
            <person name="Patel P."/>
            <person name="Richards A.L."/>
            <person name="Sadzewicz L."/>
            <person name="Sears K."/>
            <person name="Seidman D."/>
            <person name="Sengamalay N."/>
            <person name="Stenos J."/>
            <person name="Tallon L.J."/>
            <person name="Vincent G."/>
            <person name="Fraser C.M."/>
            <person name="Munderloh U."/>
            <person name="Dunning-Hotopp J.C."/>
        </authorList>
    </citation>
    <scope>NUCLEOTIDE SEQUENCE [LARGE SCALE GENOMIC DNA]</scope>
    <source>
        <strain evidence="2 3">ApMUC09</strain>
    </source>
</reference>
<protein>
    <submittedName>
        <fullName evidence="2">Uncharacterized protein</fullName>
    </submittedName>
</protein>
<dbReference type="Proteomes" id="UP000033441">
    <property type="component" value="Unassembled WGS sequence"/>
</dbReference>
<keyword evidence="1" id="KW-0472">Membrane</keyword>
<dbReference type="PATRIC" id="fig|1359152.3.peg.1022"/>
<comment type="caution">
    <text evidence="2">The sequence shown here is derived from an EMBL/GenBank/DDBJ whole genome shotgun (WGS) entry which is preliminary data.</text>
</comment>
<sequence>MYLSKAVVIPYFLSSIYTSAVFLAEQNHMFINTQEDKLLP</sequence>
<evidence type="ECO:0000313" key="2">
    <source>
        <dbReference type="EMBL" id="KJV64844.1"/>
    </source>
</evidence>
<keyword evidence="1" id="KW-0812">Transmembrane</keyword>
<dbReference type="EMBL" id="LANV01000001">
    <property type="protein sequence ID" value="KJV64844.1"/>
    <property type="molecule type" value="Genomic_DNA"/>
</dbReference>
<name>A0A0F3ND57_ANAPH</name>